<feature type="domain" description="HTH cro/C1-type" evidence="1">
    <location>
        <begin position="17"/>
        <end position="71"/>
    </location>
</feature>
<dbReference type="PROSITE" id="PS50943">
    <property type="entry name" value="HTH_CROC1"/>
    <property type="match status" value="1"/>
</dbReference>
<accession>A0AAX0YYP3</accession>
<organism evidence="2 3">
    <name type="scientific">Photobacterium kishitanii</name>
    <dbReference type="NCBI Taxonomy" id="318456"/>
    <lineage>
        <taxon>Bacteria</taxon>
        <taxon>Pseudomonadati</taxon>
        <taxon>Pseudomonadota</taxon>
        <taxon>Gammaproteobacteria</taxon>
        <taxon>Vibrionales</taxon>
        <taxon>Vibrionaceae</taxon>
        <taxon>Photobacterium</taxon>
    </lineage>
</organism>
<dbReference type="Pfam" id="PF01381">
    <property type="entry name" value="HTH_3"/>
    <property type="match status" value="1"/>
</dbReference>
<dbReference type="InterPro" id="IPR010982">
    <property type="entry name" value="Lambda_DNA-bd_dom_sf"/>
</dbReference>
<dbReference type="SMART" id="SM00530">
    <property type="entry name" value="HTH_XRE"/>
    <property type="match status" value="1"/>
</dbReference>
<proteinExistence type="predicted"/>
<dbReference type="GO" id="GO:0003677">
    <property type="term" value="F:DNA binding"/>
    <property type="evidence" value="ECO:0007669"/>
    <property type="project" value="InterPro"/>
</dbReference>
<sequence>MILNNIIMDKMDFHKRIRQARIDSHISQIKMAKMLYISRQTYIDIENGIRVPKADTIYKIAIITNHSVGYFFYDNYQLGDIHQIGFLLEQLPNEKRKWYLKLLKKIIEYECT</sequence>
<dbReference type="Proteomes" id="UP000240728">
    <property type="component" value="Unassembled WGS sequence"/>
</dbReference>
<dbReference type="EMBL" id="PYOZ01000003">
    <property type="protein sequence ID" value="PSX45891.1"/>
    <property type="molecule type" value="Genomic_DNA"/>
</dbReference>
<dbReference type="SUPFAM" id="SSF47413">
    <property type="entry name" value="lambda repressor-like DNA-binding domains"/>
    <property type="match status" value="1"/>
</dbReference>
<evidence type="ECO:0000313" key="3">
    <source>
        <dbReference type="Proteomes" id="UP000240728"/>
    </source>
</evidence>
<evidence type="ECO:0000313" key="2">
    <source>
        <dbReference type="EMBL" id="PSX45891.1"/>
    </source>
</evidence>
<dbReference type="InterPro" id="IPR001387">
    <property type="entry name" value="Cro/C1-type_HTH"/>
</dbReference>
<dbReference type="AlphaFoldDB" id="A0AAX0YYP3"/>
<keyword evidence="3" id="KW-1185">Reference proteome</keyword>
<name>A0AAX0YYP3_9GAMM</name>
<reference evidence="2 3" key="1">
    <citation type="submission" date="2018-01" db="EMBL/GenBank/DDBJ databases">
        <title>Whole genome sequencing of Histamine producing bacteria.</title>
        <authorList>
            <person name="Butler K."/>
        </authorList>
    </citation>
    <scope>NUCLEOTIDE SEQUENCE [LARGE SCALE GENOMIC DNA]</scope>
    <source>
        <strain evidence="2 3">A1-4</strain>
    </source>
</reference>
<gene>
    <name evidence="2" type="ORF">C0W53_07710</name>
</gene>
<evidence type="ECO:0000259" key="1">
    <source>
        <dbReference type="PROSITE" id="PS50943"/>
    </source>
</evidence>
<dbReference type="CDD" id="cd00093">
    <property type="entry name" value="HTH_XRE"/>
    <property type="match status" value="1"/>
</dbReference>
<dbReference type="Gene3D" id="1.10.260.40">
    <property type="entry name" value="lambda repressor-like DNA-binding domains"/>
    <property type="match status" value="1"/>
</dbReference>
<comment type="caution">
    <text evidence="2">The sequence shown here is derived from an EMBL/GenBank/DDBJ whole genome shotgun (WGS) entry which is preliminary data.</text>
</comment>
<protein>
    <submittedName>
        <fullName evidence="2">XRE family transcriptional regulator</fullName>
    </submittedName>
</protein>